<evidence type="ECO:0000256" key="1">
    <source>
        <dbReference type="ARBA" id="ARBA00022987"/>
    </source>
</evidence>
<dbReference type="GO" id="GO:0031412">
    <property type="term" value="P:gas vesicle organization"/>
    <property type="evidence" value="ECO:0007669"/>
    <property type="project" value="InterPro"/>
</dbReference>
<organism evidence="4 5">
    <name type="scientific">Prosthecomicrobium pneumaticum</name>
    <dbReference type="NCBI Taxonomy" id="81895"/>
    <lineage>
        <taxon>Bacteria</taxon>
        <taxon>Pseudomonadati</taxon>
        <taxon>Pseudomonadota</taxon>
        <taxon>Alphaproteobacteria</taxon>
        <taxon>Hyphomicrobiales</taxon>
        <taxon>Kaistiaceae</taxon>
        <taxon>Prosthecomicrobium</taxon>
    </lineage>
</organism>
<comment type="caution">
    <text evidence="4">The sequence shown here is derived from an EMBL/GenBank/DDBJ whole genome shotgun (WGS) entry which is preliminary data.</text>
</comment>
<dbReference type="AlphaFoldDB" id="A0A7W9FKT9"/>
<evidence type="ECO:0000313" key="4">
    <source>
        <dbReference type="EMBL" id="MBB5751379.1"/>
    </source>
</evidence>
<name>A0A7W9FKT9_9HYPH</name>
<comment type="similarity">
    <text evidence="3">Belongs to the gas vesicle GvpF/GvpL family.</text>
</comment>
<dbReference type="RefSeq" id="WP_183851997.1">
    <property type="nucleotide sequence ID" value="NZ_JACHOO010000001.1"/>
</dbReference>
<dbReference type="InterPro" id="IPR009430">
    <property type="entry name" value="GvpL/GvpF"/>
</dbReference>
<dbReference type="GO" id="GO:0031411">
    <property type="term" value="C:gas vesicle"/>
    <property type="evidence" value="ECO:0007669"/>
    <property type="project" value="UniProtKB-SubCell"/>
</dbReference>
<keyword evidence="1" id="KW-0304">Gas vesicle</keyword>
<evidence type="ECO:0000256" key="3">
    <source>
        <dbReference type="ARBA" id="ARBA00035643"/>
    </source>
</evidence>
<dbReference type="Pfam" id="PF06386">
    <property type="entry name" value="GvpL_GvpF"/>
    <property type="match status" value="1"/>
</dbReference>
<evidence type="ECO:0000313" key="5">
    <source>
        <dbReference type="Proteomes" id="UP000523821"/>
    </source>
</evidence>
<gene>
    <name evidence="4" type="ORF">GGQ63_000422</name>
</gene>
<evidence type="ECO:0000256" key="2">
    <source>
        <dbReference type="ARBA" id="ARBA00035108"/>
    </source>
</evidence>
<keyword evidence="5" id="KW-1185">Reference proteome</keyword>
<dbReference type="PANTHER" id="PTHR36852">
    <property type="entry name" value="PROTEIN GVPL 2"/>
    <property type="match status" value="1"/>
</dbReference>
<evidence type="ECO:0008006" key="6">
    <source>
        <dbReference type="Google" id="ProtNLM"/>
    </source>
</evidence>
<sequence>MSRSSAIEGDAPDGKYLYGIIEAADDAQFETPGIGTGAPVHTLRCGRLAAVVSDAPRIDYPNSRRNMLAHTRVIEEVMARHTLLPVCFGTVASDAEAVVEKILRPRRDELLERLGLMQDRVELGLKATWHEDVVFEEVLAENPAIRKLRDSLVGRPAEKTHFDRVRLGEQIGQALERKRLEDEQRILDRLRSFVHMTKLNKPIGDRMVLNAAFLVEAAQERALDQAVRAMDADWSARLGFKYVGPVPPYNFVTITIHW</sequence>
<protein>
    <recommendedName>
        <fullName evidence="6">Gas vesicle protein GvpFL</fullName>
    </recommendedName>
</protein>
<dbReference type="PANTHER" id="PTHR36852:SF1">
    <property type="entry name" value="PROTEIN GVPL 2"/>
    <property type="match status" value="1"/>
</dbReference>
<dbReference type="EMBL" id="JACHOO010000001">
    <property type="protein sequence ID" value="MBB5751379.1"/>
    <property type="molecule type" value="Genomic_DNA"/>
</dbReference>
<reference evidence="4 5" key="1">
    <citation type="submission" date="2020-08" db="EMBL/GenBank/DDBJ databases">
        <title>Genomic Encyclopedia of Type Strains, Phase IV (KMG-IV): sequencing the most valuable type-strain genomes for metagenomic binning, comparative biology and taxonomic classification.</title>
        <authorList>
            <person name="Goeker M."/>
        </authorList>
    </citation>
    <scope>NUCLEOTIDE SEQUENCE [LARGE SCALE GENOMIC DNA]</scope>
    <source>
        <strain evidence="4 5">DSM 16268</strain>
    </source>
</reference>
<accession>A0A7W9FKT9</accession>
<comment type="subcellular location">
    <subcellularLocation>
        <location evidence="2">Gas vesicle</location>
    </subcellularLocation>
</comment>
<proteinExistence type="inferred from homology"/>
<dbReference type="Proteomes" id="UP000523821">
    <property type="component" value="Unassembled WGS sequence"/>
</dbReference>